<gene>
    <name evidence="1" type="ORF">C1I98_13485</name>
</gene>
<evidence type="ECO:0000313" key="1">
    <source>
        <dbReference type="EMBL" id="PZG47477.1"/>
    </source>
</evidence>
<evidence type="ECO:0000313" key="2">
    <source>
        <dbReference type="Proteomes" id="UP000248544"/>
    </source>
</evidence>
<name>A0A2W2HNJ3_9ACTN</name>
<keyword evidence="2" id="KW-1185">Reference proteome</keyword>
<protein>
    <submittedName>
        <fullName evidence="1">Uncharacterized protein</fullName>
    </submittedName>
</protein>
<organism evidence="1 2">
    <name type="scientific">Spongiactinospora gelatinilytica</name>
    <dbReference type="NCBI Taxonomy" id="2666298"/>
    <lineage>
        <taxon>Bacteria</taxon>
        <taxon>Bacillati</taxon>
        <taxon>Actinomycetota</taxon>
        <taxon>Actinomycetes</taxon>
        <taxon>Streptosporangiales</taxon>
        <taxon>Streptosporangiaceae</taxon>
        <taxon>Spongiactinospora</taxon>
    </lineage>
</organism>
<comment type="caution">
    <text evidence="1">The sequence shown here is derived from an EMBL/GenBank/DDBJ whole genome shotgun (WGS) entry which is preliminary data.</text>
</comment>
<sequence length="212" mass="23325">MTQPEEVSALVAELRPLLTQLAELLPEQVADAARGSTQHHKVTGSPAPWHPEAGPVLLTIHAGVRELEQDLRYHVAGHTGAARGGSDANTSAALDAIERLAHGVPDDVARDAARRLGRWIEQARQVRDVGESERWIPIHVPKAQIPPACPYCRTYSLRVAQESGRVRCANPRCTDERGERPSGRIDKNQINGDAMLIWQDGRTIYYSPREAS</sequence>
<reference evidence="1 2" key="1">
    <citation type="submission" date="2018-01" db="EMBL/GenBank/DDBJ databases">
        <title>Draft genome sequence of Sphaerisporangium sp. 7K107.</title>
        <authorList>
            <person name="Sahin N."/>
            <person name="Saygin H."/>
            <person name="Ay H."/>
        </authorList>
    </citation>
    <scope>NUCLEOTIDE SEQUENCE [LARGE SCALE GENOMIC DNA]</scope>
    <source>
        <strain evidence="1 2">7K107</strain>
    </source>
</reference>
<dbReference type="Proteomes" id="UP000248544">
    <property type="component" value="Unassembled WGS sequence"/>
</dbReference>
<dbReference type="RefSeq" id="WP_111167513.1">
    <property type="nucleotide sequence ID" value="NZ_POUA01000086.1"/>
</dbReference>
<dbReference type="AlphaFoldDB" id="A0A2W2HNJ3"/>
<accession>A0A2W2HNJ3</accession>
<proteinExistence type="predicted"/>
<dbReference type="EMBL" id="POUA01000086">
    <property type="protein sequence ID" value="PZG47477.1"/>
    <property type="molecule type" value="Genomic_DNA"/>
</dbReference>